<dbReference type="EMBL" id="LR216287">
    <property type="protein sequence ID" value="VFJ14761.1"/>
    <property type="molecule type" value="Genomic_DNA"/>
</dbReference>
<dbReference type="AlphaFoldDB" id="A0A484IFH2"/>
<protein>
    <submittedName>
        <fullName evidence="1">Uncharacterized protein</fullName>
    </submittedName>
</protein>
<organism evidence="1 2">
    <name type="scientific">Candidatus Nitrosocosmicus franklandianus</name>
    <dbReference type="NCBI Taxonomy" id="1798806"/>
    <lineage>
        <taxon>Archaea</taxon>
        <taxon>Nitrososphaerota</taxon>
        <taxon>Nitrososphaeria</taxon>
        <taxon>Nitrososphaerales</taxon>
        <taxon>Nitrososphaeraceae</taxon>
        <taxon>Candidatus Nitrosocosmicus</taxon>
    </lineage>
</organism>
<accession>A0A484IFH2</accession>
<keyword evidence="2" id="KW-1185">Reference proteome</keyword>
<sequence length="50" mass="5716">MYIIHVWSNLHLNTQPKDTHEAFKLGNKFNYFVASTTCIDILHLLNKGGA</sequence>
<proteinExistence type="predicted"/>
<evidence type="ECO:0000313" key="1">
    <source>
        <dbReference type="EMBL" id="VFJ14761.1"/>
    </source>
</evidence>
<gene>
    <name evidence="1" type="ORF">NFRAN_2439</name>
</gene>
<dbReference type="Proteomes" id="UP000294299">
    <property type="component" value="Chromosome NFRAN"/>
</dbReference>
<name>A0A484IFH2_9ARCH</name>
<dbReference type="KEGG" id="nfn:NFRAN_2439"/>
<evidence type="ECO:0000313" key="2">
    <source>
        <dbReference type="Proteomes" id="UP000294299"/>
    </source>
</evidence>
<reference evidence="1 2" key="1">
    <citation type="submission" date="2019-02" db="EMBL/GenBank/DDBJ databases">
        <authorList>
            <person name="Lehtovirta-Morley E L."/>
        </authorList>
    </citation>
    <scope>NUCLEOTIDE SEQUENCE [LARGE SCALE GENOMIC DNA]</scope>
    <source>
        <strain evidence="1">NFRAN1</strain>
    </source>
</reference>